<keyword evidence="3" id="KW-1185">Reference proteome</keyword>
<protein>
    <recommendedName>
        <fullName evidence="1">Ricin B lectin domain-containing protein</fullName>
    </recommendedName>
</protein>
<dbReference type="Proteomes" id="UP000535937">
    <property type="component" value="Unassembled WGS sequence"/>
</dbReference>
<dbReference type="EMBL" id="JACHWZ010000016">
    <property type="protein sequence ID" value="MBB3062418.1"/>
    <property type="molecule type" value="Genomic_DNA"/>
</dbReference>
<gene>
    <name evidence="2" type="ORF">FHS09_003267</name>
</gene>
<dbReference type="Gene3D" id="2.80.10.50">
    <property type="match status" value="1"/>
</dbReference>
<dbReference type="Pfam" id="PF14200">
    <property type="entry name" value="RicinB_lectin_2"/>
    <property type="match status" value="1"/>
</dbReference>
<dbReference type="SUPFAM" id="SSF50370">
    <property type="entry name" value="Ricin B-like lectins"/>
    <property type="match status" value="1"/>
</dbReference>
<organism evidence="2 3">
    <name type="scientific">Microbulbifer rhizosphaerae</name>
    <dbReference type="NCBI Taxonomy" id="1562603"/>
    <lineage>
        <taxon>Bacteria</taxon>
        <taxon>Pseudomonadati</taxon>
        <taxon>Pseudomonadota</taxon>
        <taxon>Gammaproteobacteria</taxon>
        <taxon>Cellvibrionales</taxon>
        <taxon>Microbulbiferaceae</taxon>
        <taxon>Microbulbifer</taxon>
    </lineage>
</organism>
<evidence type="ECO:0000313" key="3">
    <source>
        <dbReference type="Proteomes" id="UP000535937"/>
    </source>
</evidence>
<dbReference type="CDD" id="cd00161">
    <property type="entry name" value="beta-trefoil_Ricin-like"/>
    <property type="match status" value="1"/>
</dbReference>
<dbReference type="InterPro" id="IPR035992">
    <property type="entry name" value="Ricin_B-like_lectins"/>
</dbReference>
<dbReference type="AlphaFoldDB" id="A0A7W4WDV0"/>
<evidence type="ECO:0000313" key="2">
    <source>
        <dbReference type="EMBL" id="MBB3062418.1"/>
    </source>
</evidence>
<dbReference type="RefSeq" id="WP_246395084.1">
    <property type="nucleotide sequence ID" value="NZ_JACHWZ010000016.1"/>
</dbReference>
<name>A0A7W4WDV0_9GAMM</name>
<accession>A0A7W4WDV0</accession>
<reference evidence="2 3" key="1">
    <citation type="submission" date="2020-08" db="EMBL/GenBank/DDBJ databases">
        <title>Genomic Encyclopedia of Type Strains, Phase III (KMG-III): the genomes of soil and plant-associated and newly described type strains.</title>
        <authorList>
            <person name="Whitman W."/>
        </authorList>
    </citation>
    <scope>NUCLEOTIDE SEQUENCE [LARGE SCALE GENOMIC DNA]</scope>
    <source>
        <strain evidence="2 3">CECT 8799</strain>
    </source>
</reference>
<proteinExistence type="predicted"/>
<evidence type="ECO:0000259" key="1">
    <source>
        <dbReference type="Pfam" id="PF14200"/>
    </source>
</evidence>
<feature type="domain" description="Ricin B lectin" evidence="1">
    <location>
        <begin position="2"/>
        <end position="45"/>
    </location>
</feature>
<dbReference type="InterPro" id="IPR000772">
    <property type="entry name" value="Ricin_B_lectin"/>
</dbReference>
<sequence length="51" mass="5796">MEVYNLDTSDGANVAQRTYEGIDSQIWTITEKENGYYSFINKHSGNLPGMH</sequence>
<comment type="caution">
    <text evidence="2">The sequence shown here is derived from an EMBL/GenBank/DDBJ whole genome shotgun (WGS) entry which is preliminary data.</text>
</comment>